<feature type="binding site" evidence="11">
    <location>
        <position position="13"/>
    </location>
    <ligand>
        <name>Mg(2+)</name>
        <dbReference type="ChEBI" id="CHEBI:18420"/>
    </ligand>
</feature>
<reference evidence="13" key="1">
    <citation type="submission" date="2016-01" db="EMBL/GenBank/DDBJ databases">
        <title>Draft genome of Chromobacterium sp. F49.</title>
        <authorList>
            <person name="Hong K.W."/>
        </authorList>
    </citation>
    <scope>NUCLEOTIDE SEQUENCE [LARGE SCALE GENOMIC DNA]</scope>
    <source>
        <strain evidence="13">CN10</strain>
    </source>
</reference>
<accession>A0A165G2G9</accession>
<organism evidence="12 13">
    <name type="scientific">Crenobacter luteus</name>
    <dbReference type="NCBI Taxonomy" id="1452487"/>
    <lineage>
        <taxon>Bacteria</taxon>
        <taxon>Pseudomonadati</taxon>
        <taxon>Pseudomonadota</taxon>
        <taxon>Betaproteobacteria</taxon>
        <taxon>Neisseriales</taxon>
        <taxon>Neisseriaceae</taxon>
        <taxon>Crenobacter</taxon>
    </lineage>
</organism>
<evidence type="ECO:0000256" key="8">
    <source>
        <dbReference type="ARBA" id="ARBA00022842"/>
    </source>
</evidence>
<dbReference type="FunFam" id="3.40.50.1000:FF:000022">
    <property type="entry name" value="Phosphoglycolate phosphatase"/>
    <property type="match status" value="1"/>
</dbReference>
<dbReference type="CDD" id="cd16417">
    <property type="entry name" value="HAD_PGPase"/>
    <property type="match status" value="1"/>
</dbReference>
<dbReference type="InterPro" id="IPR036412">
    <property type="entry name" value="HAD-like_sf"/>
</dbReference>
<dbReference type="GO" id="GO:0005829">
    <property type="term" value="C:cytosol"/>
    <property type="evidence" value="ECO:0007669"/>
    <property type="project" value="TreeGrafter"/>
</dbReference>
<keyword evidence="7 11" id="KW-0378">Hydrolase</keyword>
<keyword evidence="9 11" id="KW-0119">Carbohydrate metabolism</keyword>
<dbReference type="InterPro" id="IPR037512">
    <property type="entry name" value="PGPase_prok"/>
</dbReference>
<comment type="caution">
    <text evidence="12">The sequence shown here is derived from an EMBL/GenBank/DDBJ whole genome shotgun (WGS) entry which is preliminary data.</text>
</comment>
<evidence type="ECO:0000256" key="11">
    <source>
        <dbReference type="HAMAP-Rule" id="MF_00495"/>
    </source>
</evidence>
<dbReference type="InterPro" id="IPR050155">
    <property type="entry name" value="HAD-like_hydrolase_sf"/>
</dbReference>
<proteinExistence type="inferred from homology"/>
<comment type="catalytic activity">
    <reaction evidence="1 11">
        <text>2-phosphoglycolate + H2O = glycolate + phosphate</text>
        <dbReference type="Rhea" id="RHEA:14369"/>
        <dbReference type="ChEBI" id="CHEBI:15377"/>
        <dbReference type="ChEBI" id="CHEBI:29805"/>
        <dbReference type="ChEBI" id="CHEBI:43474"/>
        <dbReference type="ChEBI" id="CHEBI:58033"/>
        <dbReference type="EC" id="3.1.3.18"/>
    </reaction>
</comment>
<evidence type="ECO:0000256" key="4">
    <source>
        <dbReference type="ARBA" id="ARBA00006171"/>
    </source>
</evidence>
<dbReference type="OrthoDB" id="9807630at2"/>
<dbReference type="GO" id="GO:0046872">
    <property type="term" value="F:metal ion binding"/>
    <property type="evidence" value="ECO:0007669"/>
    <property type="project" value="UniProtKB-KW"/>
</dbReference>
<dbReference type="InterPro" id="IPR041492">
    <property type="entry name" value="HAD_2"/>
</dbReference>
<comment type="function">
    <text evidence="10 11">Specifically catalyzes the dephosphorylation of 2-phosphoglycolate. Is involved in the dissimilation of the intracellular 2-phosphoglycolate formed during the DNA repair of 3'-phosphoglycolate ends, a major class of DNA lesions induced by oxidative stress.</text>
</comment>
<dbReference type="SUPFAM" id="SSF56784">
    <property type="entry name" value="HAD-like"/>
    <property type="match status" value="1"/>
</dbReference>
<dbReference type="GO" id="GO:0006281">
    <property type="term" value="P:DNA repair"/>
    <property type="evidence" value="ECO:0007669"/>
    <property type="project" value="TreeGrafter"/>
</dbReference>
<feature type="binding site" evidence="11">
    <location>
        <position position="11"/>
    </location>
    <ligand>
        <name>Mg(2+)</name>
        <dbReference type="ChEBI" id="CHEBI:18420"/>
    </ligand>
</feature>
<sequence>MFSSIEALAFDLDGTLVDSLPDLAAAANAMREHFGLPRLTDARVAGHVGDGLAKLVHRTLTDERDGVAEPAQWEAGLAFFARHYREHLADLTRPYAGVVEALELLRARRLPLAVVTNKPAAFAMPLLEQLGLAGYFSLILGGDSLPEKKPSALPLTHTAEVLGVAPAKLAMVGDSINDVLAARAAGCPVVAVSYGYGDLADGDADATIGNLVELYDLLKNDRA</sequence>
<dbReference type="InterPro" id="IPR023214">
    <property type="entry name" value="HAD_sf"/>
</dbReference>
<keyword evidence="13" id="KW-1185">Reference proteome</keyword>
<dbReference type="Gene3D" id="3.40.50.1000">
    <property type="entry name" value="HAD superfamily/HAD-like"/>
    <property type="match status" value="1"/>
</dbReference>
<dbReference type="InterPro" id="IPR023198">
    <property type="entry name" value="PGP-like_dom2"/>
</dbReference>
<dbReference type="SFLD" id="SFLDS00003">
    <property type="entry name" value="Haloacid_Dehalogenase"/>
    <property type="match status" value="1"/>
</dbReference>
<dbReference type="Gene3D" id="1.10.150.240">
    <property type="entry name" value="Putative phosphatase, domain 2"/>
    <property type="match status" value="1"/>
</dbReference>
<comment type="cofactor">
    <cofactor evidence="2 11">
        <name>Mg(2+)</name>
        <dbReference type="ChEBI" id="CHEBI:18420"/>
    </cofactor>
</comment>
<dbReference type="InterPro" id="IPR006439">
    <property type="entry name" value="HAD-SF_hydro_IA"/>
</dbReference>
<dbReference type="PRINTS" id="PR00413">
    <property type="entry name" value="HADHALOGNASE"/>
</dbReference>
<evidence type="ECO:0000256" key="10">
    <source>
        <dbReference type="ARBA" id="ARBA00059247"/>
    </source>
</evidence>
<dbReference type="UniPathway" id="UPA00865">
    <property type="reaction ID" value="UER00834"/>
</dbReference>
<dbReference type="PANTHER" id="PTHR43434">
    <property type="entry name" value="PHOSPHOGLYCOLATE PHOSPHATASE"/>
    <property type="match status" value="1"/>
</dbReference>
<name>A0A165G2G9_9NEIS</name>
<gene>
    <name evidence="12" type="ORF">AVW16_05485</name>
</gene>
<comment type="pathway">
    <text evidence="3 11">Organic acid metabolism; glycolate biosynthesis; glycolate from 2-phosphoglycolate: step 1/1.</text>
</comment>
<dbReference type="EC" id="3.1.3.18" evidence="5 11"/>
<dbReference type="GO" id="GO:0008967">
    <property type="term" value="F:phosphoglycolate phosphatase activity"/>
    <property type="evidence" value="ECO:0007669"/>
    <property type="project" value="UniProtKB-UniRule"/>
</dbReference>
<dbReference type="SFLD" id="SFLDG01129">
    <property type="entry name" value="C1.5:_HAD__Beta-PGM__Phosphata"/>
    <property type="match status" value="1"/>
</dbReference>
<dbReference type="GO" id="GO:0046295">
    <property type="term" value="P:glycolate biosynthetic process"/>
    <property type="evidence" value="ECO:0007669"/>
    <property type="project" value="UniProtKB-UniRule"/>
</dbReference>
<dbReference type="STRING" id="1452487.AVW16_05485"/>
<evidence type="ECO:0000256" key="3">
    <source>
        <dbReference type="ARBA" id="ARBA00004818"/>
    </source>
</evidence>
<evidence type="ECO:0000313" key="12">
    <source>
        <dbReference type="EMBL" id="KZE34934.1"/>
    </source>
</evidence>
<dbReference type="HAMAP" id="MF_00495">
    <property type="entry name" value="GPH_hydrolase_bact"/>
    <property type="match status" value="1"/>
</dbReference>
<keyword evidence="6 11" id="KW-0479">Metal-binding</keyword>
<dbReference type="AlphaFoldDB" id="A0A165G2G9"/>
<evidence type="ECO:0000256" key="2">
    <source>
        <dbReference type="ARBA" id="ARBA00001946"/>
    </source>
</evidence>
<dbReference type="NCBIfam" id="NF009695">
    <property type="entry name" value="PRK13222.1-2"/>
    <property type="match status" value="1"/>
</dbReference>
<feature type="active site" description="Nucleophile" evidence="11">
    <location>
        <position position="11"/>
    </location>
</feature>
<dbReference type="PANTHER" id="PTHR43434:SF1">
    <property type="entry name" value="PHOSPHOGLYCOLATE PHOSPHATASE"/>
    <property type="match status" value="1"/>
</dbReference>
<comment type="similarity">
    <text evidence="4 11">Belongs to the HAD-like hydrolase superfamily. CbbY/CbbZ/Gph/YieH family.</text>
</comment>
<evidence type="ECO:0000256" key="9">
    <source>
        <dbReference type="ARBA" id="ARBA00023277"/>
    </source>
</evidence>
<dbReference type="NCBIfam" id="TIGR01449">
    <property type="entry name" value="PGP_bact"/>
    <property type="match status" value="1"/>
</dbReference>
<feature type="binding site" evidence="11">
    <location>
        <position position="174"/>
    </location>
    <ligand>
        <name>Mg(2+)</name>
        <dbReference type="ChEBI" id="CHEBI:18420"/>
    </ligand>
</feature>
<dbReference type="RefSeq" id="WP_066609754.1">
    <property type="nucleotide sequence ID" value="NZ_LQQU01000004.1"/>
</dbReference>
<evidence type="ECO:0000256" key="7">
    <source>
        <dbReference type="ARBA" id="ARBA00022801"/>
    </source>
</evidence>
<dbReference type="Proteomes" id="UP000076625">
    <property type="component" value="Unassembled WGS sequence"/>
</dbReference>
<dbReference type="Pfam" id="PF13419">
    <property type="entry name" value="HAD_2"/>
    <property type="match status" value="1"/>
</dbReference>
<evidence type="ECO:0000313" key="13">
    <source>
        <dbReference type="Proteomes" id="UP000076625"/>
    </source>
</evidence>
<dbReference type="NCBIfam" id="TIGR01549">
    <property type="entry name" value="HAD-SF-IA-v1"/>
    <property type="match status" value="1"/>
</dbReference>
<dbReference type="SFLD" id="SFLDG01135">
    <property type="entry name" value="C1.5.6:_HAD__Beta-PGM__Phospha"/>
    <property type="match status" value="1"/>
</dbReference>
<dbReference type="EMBL" id="LQQU01000004">
    <property type="protein sequence ID" value="KZE34934.1"/>
    <property type="molecule type" value="Genomic_DNA"/>
</dbReference>
<keyword evidence="8 11" id="KW-0460">Magnesium</keyword>
<protein>
    <recommendedName>
        <fullName evidence="5 11">Phosphoglycolate phosphatase</fullName>
        <shortName evidence="11">PGP</shortName>
        <shortName evidence="11">PGPase</shortName>
        <ecNumber evidence="5 11">3.1.3.18</ecNumber>
    </recommendedName>
</protein>
<evidence type="ECO:0000256" key="1">
    <source>
        <dbReference type="ARBA" id="ARBA00000830"/>
    </source>
</evidence>
<evidence type="ECO:0000256" key="6">
    <source>
        <dbReference type="ARBA" id="ARBA00022723"/>
    </source>
</evidence>
<dbReference type="NCBIfam" id="TIGR01509">
    <property type="entry name" value="HAD-SF-IA-v3"/>
    <property type="match status" value="1"/>
</dbReference>
<dbReference type="GO" id="GO:0005975">
    <property type="term" value="P:carbohydrate metabolic process"/>
    <property type="evidence" value="ECO:0007669"/>
    <property type="project" value="InterPro"/>
</dbReference>
<evidence type="ECO:0000256" key="5">
    <source>
        <dbReference type="ARBA" id="ARBA00013078"/>
    </source>
</evidence>